<keyword evidence="2" id="KW-1185">Reference proteome</keyword>
<dbReference type="Proteomes" id="UP000076154">
    <property type="component" value="Unassembled WGS sequence"/>
</dbReference>
<comment type="caution">
    <text evidence="1">The sequence shown here is derived from an EMBL/GenBank/DDBJ whole genome shotgun (WGS) entry which is preliminary data.</text>
</comment>
<name>A0A369JM37_HYPMA</name>
<dbReference type="EMBL" id="LUEZ02000058">
    <property type="protein sequence ID" value="RDB20763.1"/>
    <property type="molecule type" value="Genomic_DNA"/>
</dbReference>
<proteinExistence type="predicted"/>
<protein>
    <submittedName>
        <fullName evidence="1">Uncharacterized protein</fullName>
    </submittedName>
</protein>
<reference evidence="1" key="1">
    <citation type="submission" date="2018-04" db="EMBL/GenBank/DDBJ databases">
        <title>Whole genome sequencing of Hypsizygus marmoreus.</title>
        <authorList>
            <person name="Choi I.-G."/>
            <person name="Min B."/>
            <person name="Kim J.-G."/>
            <person name="Kim S."/>
            <person name="Oh Y.-L."/>
            <person name="Kong W.-S."/>
            <person name="Park H."/>
            <person name="Jeong J."/>
            <person name="Song E.-S."/>
        </authorList>
    </citation>
    <scope>NUCLEOTIDE SEQUENCE [LARGE SCALE GENOMIC DNA]</scope>
    <source>
        <strain evidence="1">51987-8</strain>
    </source>
</reference>
<dbReference type="InParanoid" id="A0A369JM37"/>
<evidence type="ECO:0000313" key="2">
    <source>
        <dbReference type="Proteomes" id="UP000076154"/>
    </source>
</evidence>
<sequence>MSESSFTHTFSPLSPCPRTHYLVPHSPLSTHLHPATLALPENLTMGGSLSIAPPSVFSLMPKWPSFETWRHTEVWNRLPAAMLFFLSLVSLVVLWEPISTSTPFAAQCMRRSPQAKPPPFHLLLSNVRMPRRAENDGAVEVAMLVESESRCWI</sequence>
<gene>
    <name evidence="1" type="ORF">Hypma_012088</name>
</gene>
<evidence type="ECO:0000313" key="1">
    <source>
        <dbReference type="EMBL" id="RDB20763.1"/>
    </source>
</evidence>
<organism evidence="1 2">
    <name type="scientific">Hypsizygus marmoreus</name>
    <name type="common">White beech mushroom</name>
    <name type="synonym">Agaricus marmoreus</name>
    <dbReference type="NCBI Taxonomy" id="39966"/>
    <lineage>
        <taxon>Eukaryota</taxon>
        <taxon>Fungi</taxon>
        <taxon>Dikarya</taxon>
        <taxon>Basidiomycota</taxon>
        <taxon>Agaricomycotina</taxon>
        <taxon>Agaricomycetes</taxon>
        <taxon>Agaricomycetidae</taxon>
        <taxon>Agaricales</taxon>
        <taxon>Tricholomatineae</taxon>
        <taxon>Lyophyllaceae</taxon>
        <taxon>Hypsizygus</taxon>
    </lineage>
</organism>
<accession>A0A369JM37</accession>
<dbReference type="AlphaFoldDB" id="A0A369JM37"/>